<protein>
    <submittedName>
        <fullName evidence="8">Cation:proton antiporter</fullName>
    </submittedName>
    <submittedName>
        <fullName evidence="9">Multicomponent Na+:H+ antiporter subunit C</fullName>
    </submittedName>
</protein>
<evidence type="ECO:0000256" key="1">
    <source>
        <dbReference type="ARBA" id="ARBA00004651"/>
    </source>
</evidence>
<dbReference type="Pfam" id="PF00420">
    <property type="entry name" value="Oxidored_q2"/>
    <property type="match status" value="1"/>
</dbReference>
<reference evidence="9 10" key="1">
    <citation type="submission" date="2018-03" db="EMBL/GenBank/DDBJ databases">
        <title>Genomic Encyclopedia of Archaeal and Bacterial Type Strains, Phase II (KMG-II): from individual species to whole genera.</title>
        <authorList>
            <person name="Goeker M."/>
        </authorList>
    </citation>
    <scope>NUCLEOTIDE SEQUENCE [LARGE SCALE GENOMIC DNA]</scope>
    <source>
        <strain evidence="9 10">DSM 27267</strain>
    </source>
</reference>
<feature type="transmembrane region" description="Helical" evidence="7">
    <location>
        <begin position="6"/>
        <end position="21"/>
    </location>
</feature>
<dbReference type="EMBL" id="PYGC01000002">
    <property type="protein sequence ID" value="PSK84265.1"/>
    <property type="molecule type" value="Genomic_DNA"/>
</dbReference>
<feature type="transmembrane region" description="Helical" evidence="7">
    <location>
        <begin position="75"/>
        <end position="96"/>
    </location>
</feature>
<comment type="similarity">
    <text evidence="2">Belongs to the CPA3 antiporters (TC 2.A.63) subunit C family.</text>
</comment>
<gene>
    <name evidence="8" type="primary">mrpC</name>
    <name evidence="9" type="ORF">CLV93_10249</name>
    <name evidence="8" type="ORF">JCM18694_06860</name>
</gene>
<accession>A0A2P8CH03</accession>
<comment type="subcellular location">
    <subcellularLocation>
        <location evidence="1">Cell membrane</location>
        <topology evidence="1">Multi-pass membrane protein</topology>
    </subcellularLocation>
</comment>
<evidence type="ECO:0000256" key="2">
    <source>
        <dbReference type="ARBA" id="ARBA00010388"/>
    </source>
</evidence>
<dbReference type="NCBIfam" id="NF009302">
    <property type="entry name" value="PRK12659.1"/>
    <property type="match status" value="1"/>
</dbReference>
<dbReference type="OrthoDB" id="9799219at2"/>
<proteinExistence type="inferred from homology"/>
<dbReference type="InterPro" id="IPR039428">
    <property type="entry name" value="NUOK/Mnh_C1-like"/>
</dbReference>
<dbReference type="Proteomes" id="UP000396862">
    <property type="component" value="Unassembled WGS sequence"/>
</dbReference>
<keyword evidence="3" id="KW-1003">Cell membrane</keyword>
<evidence type="ECO:0000313" key="11">
    <source>
        <dbReference type="Proteomes" id="UP000396862"/>
    </source>
</evidence>
<reference evidence="8 11" key="2">
    <citation type="submission" date="2019-10" db="EMBL/GenBank/DDBJ databases">
        <title>Prolixibacter strains distinguished by the presence of nitrate reductase genes were adept at nitrate-dependent anaerobic corrosion of metallic iron and carbon steel.</title>
        <authorList>
            <person name="Iino T."/>
            <person name="Shono N."/>
            <person name="Ito K."/>
            <person name="Nakamura R."/>
            <person name="Sueoka K."/>
            <person name="Harayama S."/>
            <person name="Ohkuma M."/>
        </authorList>
    </citation>
    <scope>NUCLEOTIDE SEQUENCE [LARGE SCALE GENOMIC DNA]</scope>
    <source>
        <strain evidence="8 11">MIC1-1</strain>
    </source>
</reference>
<name>A0A2P8CH03_9BACT</name>
<keyword evidence="6 7" id="KW-0472">Membrane</keyword>
<feature type="transmembrane region" description="Helical" evidence="7">
    <location>
        <begin position="28"/>
        <end position="49"/>
    </location>
</feature>
<dbReference type="RefSeq" id="WP_106540874.1">
    <property type="nucleotide sequence ID" value="NZ_BLAU01000001.1"/>
</dbReference>
<evidence type="ECO:0000313" key="9">
    <source>
        <dbReference type="EMBL" id="PSK84265.1"/>
    </source>
</evidence>
<dbReference type="EMBL" id="BLAU01000001">
    <property type="protein sequence ID" value="GET20440.1"/>
    <property type="molecule type" value="Genomic_DNA"/>
</dbReference>
<dbReference type="NCBIfam" id="NF006573">
    <property type="entry name" value="PRK09094.1"/>
    <property type="match status" value="1"/>
</dbReference>
<evidence type="ECO:0000256" key="4">
    <source>
        <dbReference type="ARBA" id="ARBA00022692"/>
    </source>
</evidence>
<keyword evidence="11" id="KW-1185">Reference proteome</keyword>
<dbReference type="GO" id="GO:0005886">
    <property type="term" value="C:plasma membrane"/>
    <property type="evidence" value="ECO:0007669"/>
    <property type="project" value="UniProtKB-SubCell"/>
</dbReference>
<dbReference type="AlphaFoldDB" id="A0A2P8CH03"/>
<dbReference type="Proteomes" id="UP000240621">
    <property type="component" value="Unassembled WGS sequence"/>
</dbReference>
<keyword evidence="4 7" id="KW-0812">Transmembrane</keyword>
<keyword evidence="5 7" id="KW-1133">Transmembrane helix</keyword>
<dbReference type="PANTHER" id="PTHR34583:SF2">
    <property type="entry name" value="ANTIPORTER SUBUNIT MNHC2-RELATED"/>
    <property type="match status" value="1"/>
</dbReference>
<dbReference type="InterPro" id="IPR050601">
    <property type="entry name" value="CPA3_antiporter_subunitC"/>
</dbReference>
<evidence type="ECO:0000256" key="5">
    <source>
        <dbReference type="ARBA" id="ARBA00022989"/>
    </source>
</evidence>
<evidence type="ECO:0000313" key="8">
    <source>
        <dbReference type="EMBL" id="GET20440.1"/>
    </source>
</evidence>
<evidence type="ECO:0000256" key="6">
    <source>
        <dbReference type="ARBA" id="ARBA00023136"/>
    </source>
</evidence>
<dbReference type="PANTHER" id="PTHR34583">
    <property type="entry name" value="ANTIPORTER SUBUNIT MNHC2-RELATED"/>
    <property type="match status" value="1"/>
</dbReference>
<dbReference type="Gene3D" id="1.10.287.3510">
    <property type="match status" value="1"/>
</dbReference>
<evidence type="ECO:0000256" key="7">
    <source>
        <dbReference type="SAM" id="Phobius"/>
    </source>
</evidence>
<organism evidence="9 10">
    <name type="scientific">Prolixibacter denitrificans</name>
    <dbReference type="NCBI Taxonomy" id="1541063"/>
    <lineage>
        <taxon>Bacteria</taxon>
        <taxon>Pseudomonadati</taxon>
        <taxon>Bacteroidota</taxon>
        <taxon>Bacteroidia</taxon>
        <taxon>Marinilabiliales</taxon>
        <taxon>Prolixibacteraceae</taxon>
        <taxon>Prolixibacter</taxon>
    </lineage>
</organism>
<comment type="caution">
    <text evidence="9">The sequence shown here is derived from an EMBL/GenBank/DDBJ whole genome shotgun (WGS) entry which is preliminary data.</text>
</comment>
<evidence type="ECO:0000313" key="10">
    <source>
        <dbReference type="Proteomes" id="UP000240621"/>
    </source>
</evidence>
<sequence>MEIILAIVIGVLYAAGVYLLLRRSIVKLILGLIFFSHATNLLVFLAGSLSKVSPPFVQEGQKVAQSTVADPLPQALVLTSLVIGFGITAFALVLIYRFYQSSGTVDFDQLKED</sequence>
<evidence type="ECO:0000256" key="3">
    <source>
        <dbReference type="ARBA" id="ARBA00022475"/>
    </source>
</evidence>